<dbReference type="EMBL" id="BMQA01000073">
    <property type="protein sequence ID" value="GGJ62738.1"/>
    <property type="molecule type" value="Genomic_DNA"/>
</dbReference>
<evidence type="ECO:0000313" key="12">
    <source>
        <dbReference type="Proteomes" id="UP000657574"/>
    </source>
</evidence>
<dbReference type="Pfam" id="PF02771">
    <property type="entry name" value="Acyl-CoA_dh_N"/>
    <property type="match status" value="1"/>
</dbReference>
<comment type="similarity">
    <text evidence="2 7">Belongs to the acyl-CoA dehydrogenase family.</text>
</comment>
<evidence type="ECO:0000256" key="5">
    <source>
        <dbReference type="ARBA" id="ARBA00022827"/>
    </source>
</evidence>
<dbReference type="InterPro" id="IPR046373">
    <property type="entry name" value="Acyl-CoA_Oxase/DH_mid-dom_sf"/>
</dbReference>
<dbReference type="PANTHER" id="PTHR48083:SF13">
    <property type="entry name" value="ACYL-COA DEHYDROGENASE FAMILY MEMBER 11"/>
    <property type="match status" value="1"/>
</dbReference>
<dbReference type="InterPro" id="IPR013786">
    <property type="entry name" value="AcylCoA_DH/ox_N"/>
</dbReference>
<feature type="domain" description="Acyl-CoA oxidase/dehydrogenase middle" evidence="9">
    <location>
        <begin position="133"/>
        <end position="211"/>
    </location>
</feature>
<feature type="domain" description="Acyl-CoA dehydrogenase/oxidase C-terminal" evidence="8">
    <location>
        <begin position="243"/>
        <end position="394"/>
    </location>
</feature>
<dbReference type="InterPro" id="IPR009075">
    <property type="entry name" value="AcylCo_DH/oxidase_C"/>
</dbReference>
<dbReference type="InterPro" id="IPR037069">
    <property type="entry name" value="AcylCoA_DH/ox_N_sf"/>
</dbReference>
<sequence>MWDFSTEPEFEAQLAWMREFVEAEVAPLEILWPHHHHKVPPAWLKKVIDPLKEQVKERKLWACHLGPDLGGQGFGQVKLSLMNEILAPYQWGPTIFGVQGPDTGNAEVLAHYGTAEQKLRYLEPLLAGELFSAFSMTEPQGGADPTGFVCRAERDGDDWVLNGEKFFTSNSGEAAFLIVMAVTAPEAAPHKRMSMFLVPRETSGIETVRRTQYFLESEDAMDHALLRYNDVRVGPDGLLGEPGQGFEIAQTRLSGGRVHHAMRAVGQAQFAFDAACERVLTRHTKGKPLAAQQLVQQAITDSHAQIEQFRLFVLRTAWMIDQGKGYTHEIRRDIAVAKVLSARVAHDVIERAIHLHGALGLSNEMPFGPLWSLVPGYGTWDGPTEVHQSTAARLILRGHQPSPTEYPTRWLPPRIEAARAKHAEALAEEASEKTGATS</sequence>
<keyword evidence="4 7" id="KW-0285">Flavoprotein</keyword>
<gene>
    <name evidence="11" type="primary">acd</name>
    <name evidence="11" type="ORF">GCM10010121_086700</name>
</gene>
<dbReference type="PANTHER" id="PTHR48083">
    <property type="entry name" value="MEDIUM-CHAIN SPECIFIC ACYL-COA DEHYDROGENASE, MITOCHONDRIAL-RELATED"/>
    <property type="match status" value="1"/>
</dbReference>
<reference evidence="11" key="1">
    <citation type="journal article" date="2014" name="Int. J. Syst. Evol. Microbiol.">
        <title>Complete genome sequence of Corynebacterium casei LMG S-19264T (=DSM 44701T), isolated from a smear-ripened cheese.</title>
        <authorList>
            <consortium name="US DOE Joint Genome Institute (JGI-PGF)"/>
            <person name="Walter F."/>
            <person name="Albersmeier A."/>
            <person name="Kalinowski J."/>
            <person name="Ruckert C."/>
        </authorList>
    </citation>
    <scope>NUCLEOTIDE SEQUENCE</scope>
    <source>
        <strain evidence="11">JCM 3086</strain>
    </source>
</reference>
<dbReference type="FunFam" id="2.40.110.10:FF:000002">
    <property type="entry name" value="Acyl-CoA dehydrogenase fadE12"/>
    <property type="match status" value="1"/>
</dbReference>
<evidence type="ECO:0000259" key="10">
    <source>
        <dbReference type="Pfam" id="PF02771"/>
    </source>
</evidence>
<protein>
    <submittedName>
        <fullName evidence="11">Acyl-CoA dehydrogenase</fullName>
    </submittedName>
</protein>
<dbReference type="Pfam" id="PF02770">
    <property type="entry name" value="Acyl-CoA_dh_M"/>
    <property type="match status" value="1"/>
</dbReference>
<organism evidence="11 12">
    <name type="scientific">Streptomyces brasiliensis</name>
    <dbReference type="NCBI Taxonomy" id="1954"/>
    <lineage>
        <taxon>Bacteria</taxon>
        <taxon>Bacillati</taxon>
        <taxon>Actinomycetota</taxon>
        <taxon>Actinomycetes</taxon>
        <taxon>Kitasatosporales</taxon>
        <taxon>Streptomycetaceae</taxon>
        <taxon>Streptomyces</taxon>
    </lineage>
</organism>
<dbReference type="Gene3D" id="2.40.110.10">
    <property type="entry name" value="Butyryl-CoA Dehydrogenase, subunit A, domain 2"/>
    <property type="match status" value="1"/>
</dbReference>
<keyword evidence="5 7" id="KW-0274">FAD</keyword>
<dbReference type="Gene3D" id="1.10.540.10">
    <property type="entry name" value="Acyl-CoA dehydrogenase/oxidase, N-terminal domain"/>
    <property type="match status" value="1"/>
</dbReference>
<evidence type="ECO:0000259" key="9">
    <source>
        <dbReference type="Pfam" id="PF02770"/>
    </source>
</evidence>
<evidence type="ECO:0000256" key="3">
    <source>
        <dbReference type="ARBA" id="ARBA00011738"/>
    </source>
</evidence>
<dbReference type="GO" id="GO:0003995">
    <property type="term" value="F:acyl-CoA dehydrogenase activity"/>
    <property type="evidence" value="ECO:0007669"/>
    <property type="project" value="TreeGrafter"/>
</dbReference>
<dbReference type="InterPro" id="IPR050741">
    <property type="entry name" value="Acyl-CoA_dehydrogenase"/>
</dbReference>
<evidence type="ECO:0000256" key="6">
    <source>
        <dbReference type="ARBA" id="ARBA00023002"/>
    </source>
</evidence>
<dbReference type="GO" id="GO:0033539">
    <property type="term" value="P:fatty acid beta-oxidation using acyl-CoA dehydrogenase"/>
    <property type="evidence" value="ECO:0007669"/>
    <property type="project" value="TreeGrafter"/>
</dbReference>
<dbReference type="Pfam" id="PF00441">
    <property type="entry name" value="Acyl-CoA_dh_1"/>
    <property type="match status" value="1"/>
</dbReference>
<dbReference type="SUPFAM" id="SSF56645">
    <property type="entry name" value="Acyl-CoA dehydrogenase NM domain-like"/>
    <property type="match status" value="1"/>
</dbReference>
<reference evidence="11" key="2">
    <citation type="submission" date="2020-09" db="EMBL/GenBank/DDBJ databases">
        <authorList>
            <person name="Sun Q."/>
            <person name="Ohkuma M."/>
        </authorList>
    </citation>
    <scope>NUCLEOTIDE SEQUENCE</scope>
    <source>
        <strain evidence="11">JCM 3086</strain>
    </source>
</reference>
<comment type="caution">
    <text evidence="11">The sequence shown here is derived from an EMBL/GenBank/DDBJ whole genome shotgun (WGS) entry which is preliminary data.</text>
</comment>
<accession>A0A917UJQ4</accession>
<dbReference type="GO" id="GO:0050660">
    <property type="term" value="F:flavin adenine dinucleotide binding"/>
    <property type="evidence" value="ECO:0007669"/>
    <property type="project" value="InterPro"/>
</dbReference>
<proteinExistence type="inferred from homology"/>
<evidence type="ECO:0000256" key="2">
    <source>
        <dbReference type="ARBA" id="ARBA00009347"/>
    </source>
</evidence>
<evidence type="ECO:0000256" key="4">
    <source>
        <dbReference type="ARBA" id="ARBA00022630"/>
    </source>
</evidence>
<keyword evidence="6 7" id="KW-0560">Oxidoreductase</keyword>
<comment type="subunit">
    <text evidence="3">Homodimer.</text>
</comment>
<comment type="cofactor">
    <cofactor evidence="1 7">
        <name>FAD</name>
        <dbReference type="ChEBI" id="CHEBI:57692"/>
    </cofactor>
</comment>
<keyword evidence="12" id="KW-1185">Reference proteome</keyword>
<evidence type="ECO:0000313" key="11">
    <source>
        <dbReference type="EMBL" id="GGJ62738.1"/>
    </source>
</evidence>
<evidence type="ECO:0000256" key="7">
    <source>
        <dbReference type="RuleBase" id="RU362125"/>
    </source>
</evidence>
<feature type="domain" description="Acyl-CoA dehydrogenase/oxidase N-terminal" evidence="10">
    <location>
        <begin position="9"/>
        <end position="129"/>
    </location>
</feature>
<dbReference type="SUPFAM" id="SSF47203">
    <property type="entry name" value="Acyl-CoA dehydrogenase C-terminal domain-like"/>
    <property type="match status" value="1"/>
</dbReference>
<dbReference type="Gene3D" id="1.20.140.10">
    <property type="entry name" value="Butyryl-CoA Dehydrogenase, subunit A, domain 3"/>
    <property type="match status" value="1"/>
</dbReference>
<dbReference type="Proteomes" id="UP000657574">
    <property type="component" value="Unassembled WGS sequence"/>
</dbReference>
<dbReference type="RefSeq" id="WP_189316831.1">
    <property type="nucleotide sequence ID" value="NZ_BMQA01000073.1"/>
</dbReference>
<dbReference type="InterPro" id="IPR036250">
    <property type="entry name" value="AcylCo_DH-like_C"/>
</dbReference>
<name>A0A917UJQ4_9ACTN</name>
<dbReference type="InterPro" id="IPR006091">
    <property type="entry name" value="Acyl-CoA_Oxase/DH_mid-dom"/>
</dbReference>
<dbReference type="AlphaFoldDB" id="A0A917UJQ4"/>
<dbReference type="GO" id="GO:0005737">
    <property type="term" value="C:cytoplasm"/>
    <property type="evidence" value="ECO:0007669"/>
    <property type="project" value="TreeGrafter"/>
</dbReference>
<evidence type="ECO:0000256" key="1">
    <source>
        <dbReference type="ARBA" id="ARBA00001974"/>
    </source>
</evidence>
<dbReference type="InterPro" id="IPR009100">
    <property type="entry name" value="AcylCoA_DH/oxidase_NM_dom_sf"/>
</dbReference>
<evidence type="ECO:0000259" key="8">
    <source>
        <dbReference type="Pfam" id="PF00441"/>
    </source>
</evidence>